<keyword evidence="2" id="KW-1185">Reference proteome</keyword>
<dbReference type="EMBL" id="FUIG01000025">
    <property type="protein sequence ID" value="SJM31300.1"/>
    <property type="molecule type" value="Genomic_DNA"/>
</dbReference>
<dbReference type="AlphaFoldDB" id="A0A2P9AJI9"/>
<sequence>MDLLKKLLIIVLAGAGAAGAVALIERLVLEPPRPAVMGDPPPLPIIKEKPVRKWRWRLT</sequence>
<dbReference type="Proteomes" id="UP000245698">
    <property type="component" value="Unassembled WGS sequence"/>
</dbReference>
<reference evidence="2" key="1">
    <citation type="submission" date="2016-12" db="EMBL/GenBank/DDBJ databases">
        <authorList>
            <person name="Brunel B."/>
        </authorList>
    </citation>
    <scope>NUCLEOTIDE SEQUENCE [LARGE SCALE GENOMIC DNA]</scope>
</reference>
<gene>
    <name evidence="1" type="ORF">BQ8482_190030</name>
</gene>
<evidence type="ECO:0000313" key="1">
    <source>
        <dbReference type="EMBL" id="SJM31300.1"/>
    </source>
</evidence>
<organism evidence="1 2">
    <name type="scientific">Mesorhizobium delmotii</name>
    <dbReference type="NCBI Taxonomy" id="1631247"/>
    <lineage>
        <taxon>Bacteria</taxon>
        <taxon>Pseudomonadati</taxon>
        <taxon>Pseudomonadota</taxon>
        <taxon>Alphaproteobacteria</taxon>
        <taxon>Hyphomicrobiales</taxon>
        <taxon>Phyllobacteriaceae</taxon>
        <taxon>Mesorhizobium</taxon>
    </lineage>
</organism>
<evidence type="ECO:0000313" key="2">
    <source>
        <dbReference type="Proteomes" id="UP000245698"/>
    </source>
</evidence>
<name>A0A2P9AJI9_9HYPH</name>
<accession>A0A2P9AJI9</accession>
<proteinExistence type="predicted"/>
<protein>
    <submittedName>
        <fullName evidence="1">Uncharacterized protein</fullName>
    </submittedName>
</protein>